<dbReference type="PANTHER" id="PTHR10133:SF62">
    <property type="entry name" value="DNA POLYMERASE THETA"/>
    <property type="match status" value="1"/>
</dbReference>
<feature type="region of interest" description="Disordered" evidence="16">
    <location>
        <begin position="188"/>
        <end position="223"/>
    </location>
</feature>
<evidence type="ECO:0000256" key="1">
    <source>
        <dbReference type="ARBA" id="ARBA00001946"/>
    </source>
</evidence>
<dbReference type="PROSITE" id="PS51192">
    <property type="entry name" value="HELICASE_ATP_BIND_1"/>
    <property type="match status" value="1"/>
</dbReference>
<dbReference type="PROSITE" id="PS51194">
    <property type="entry name" value="HELICASE_CTER"/>
    <property type="match status" value="1"/>
</dbReference>
<keyword evidence="9" id="KW-0378">Hydrolase</keyword>
<dbReference type="Gene3D" id="1.10.3380.20">
    <property type="match status" value="1"/>
</dbReference>
<dbReference type="InterPro" id="IPR011545">
    <property type="entry name" value="DEAD/DEAH_box_helicase_dom"/>
</dbReference>
<dbReference type="SUPFAM" id="SSF56672">
    <property type="entry name" value="DNA/RNA polymerases"/>
    <property type="match status" value="1"/>
</dbReference>
<dbReference type="GO" id="GO:0005634">
    <property type="term" value="C:nucleus"/>
    <property type="evidence" value="ECO:0007669"/>
    <property type="project" value="UniProtKB-SubCell"/>
</dbReference>
<dbReference type="InterPro" id="IPR046931">
    <property type="entry name" value="HTH_61"/>
</dbReference>
<dbReference type="Pfam" id="PF18474">
    <property type="entry name" value="DUF5614"/>
    <property type="match status" value="1"/>
</dbReference>
<evidence type="ECO:0000256" key="15">
    <source>
        <dbReference type="ARBA" id="ARBA00074669"/>
    </source>
</evidence>
<dbReference type="GO" id="GO:0016787">
    <property type="term" value="F:hydrolase activity"/>
    <property type="evidence" value="ECO:0007669"/>
    <property type="project" value="UniProtKB-KW"/>
</dbReference>
<dbReference type="InterPro" id="IPR027417">
    <property type="entry name" value="P-loop_NTPase"/>
</dbReference>
<dbReference type="GO" id="GO:0003677">
    <property type="term" value="F:DNA binding"/>
    <property type="evidence" value="ECO:0007669"/>
    <property type="project" value="InterPro"/>
</dbReference>
<keyword evidence="5" id="KW-0808">Transferase</keyword>
<dbReference type="InterPro" id="IPR048960">
    <property type="entry name" value="POLQ-like_helical"/>
</dbReference>
<dbReference type="InterPro" id="IPR001650">
    <property type="entry name" value="Helicase_C-like"/>
</dbReference>
<dbReference type="Gene3D" id="3.40.50.300">
    <property type="entry name" value="P-loop containing nucleotide triphosphate hydrolases"/>
    <property type="match status" value="2"/>
</dbReference>
<dbReference type="SUPFAM" id="SSF52540">
    <property type="entry name" value="P-loop containing nucleoside triphosphate hydrolases"/>
    <property type="match status" value="1"/>
</dbReference>
<keyword evidence="13" id="KW-0539">Nucleus</keyword>
<evidence type="ECO:0000256" key="13">
    <source>
        <dbReference type="ARBA" id="ARBA00023242"/>
    </source>
</evidence>
<dbReference type="Pfam" id="PF21099">
    <property type="entry name" value="POLQ_helical"/>
    <property type="match status" value="1"/>
</dbReference>
<dbReference type="SMART" id="SM00482">
    <property type="entry name" value="POLAc"/>
    <property type="match status" value="1"/>
</dbReference>
<dbReference type="InterPro" id="IPR014001">
    <property type="entry name" value="Helicase_ATP-bd"/>
</dbReference>
<keyword evidence="10" id="KW-0067">ATP-binding</keyword>
<evidence type="ECO:0000259" key="17">
    <source>
        <dbReference type="PROSITE" id="PS51192"/>
    </source>
</evidence>
<dbReference type="InterPro" id="IPR010733">
    <property type="entry name" value="DUF1308"/>
</dbReference>
<dbReference type="Gene3D" id="1.10.150.20">
    <property type="entry name" value="5' to 3' exonuclease, C-terminal subdomain"/>
    <property type="match status" value="1"/>
</dbReference>
<dbReference type="SMART" id="SM00487">
    <property type="entry name" value="DEXDc"/>
    <property type="match status" value="1"/>
</dbReference>
<dbReference type="Pfam" id="PF07000">
    <property type="entry name" value="DUF1308"/>
    <property type="match status" value="1"/>
</dbReference>
<dbReference type="GO" id="GO:0003887">
    <property type="term" value="F:DNA-directed DNA polymerase activity"/>
    <property type="evidence" value="ECO:0007669"/>
    <property type="project" value="UniProtKB-KW"/>
</dbReference>
<keyword evidence="6" id="KW-0548">Nucleotidyltransferase</keyword>
<name>A0A2H1WJG2_SPOFR</name>
<dbReference type="InterPro" id="IPR002298">
    <property type="entry name" value="DNA_polymerase_A"/>
</dbReference>
<dbReference type="InterPro" id="IPR041076">
    <property type="entry name" value="DUF5614"/>
</dbReference>
<evidence type="ECO:0000256" key="5">
    <source>
        <dbReference type="ARBA" id="ARBA00022679"/>
    </source>
</evidence>
<evidence type="ECO:0000256" key="9">
    <source>
        <dbReference type="ARBA" id="ARBA00022801"/>
    </source>
</evidence>
<evidence type="ECO:0000256" key="2">
    <source>
        <dbReference type="ARBA" id="ARBA00004123"/>
    </source>
</evidence>
<dbReference type="Pfam" id="PF20470">
    <property type="entry name" value="HTH_61"/>
    <property type="match status" value="1"/>
</dbReference>
<dbReference type="EMBL" id="ODYU01009018">
    <property type="protein sequence ID" value="SOQ53106.1"/>
    <property type="molecule type" value="Genomic_DNA"/>
</dbReference>
<keyword evidence="7" id="KW-0547">Nucleotide-binding</keyword>
<evidence type="ECO:0000256" key="10">
    <source>
        <dbReference type="ARBA" id="ARBA00022840"/>
    </source>
</evidence>
<evidence type="ECO:0000256" key="4">
    <source>
        <dbReference type="ARBA" id="ARBA00012417"/>
    </source>
</evidence>
<evidence type="ECO:0000313" key="19">
    <source>
        <dbReference type="EMBL" id="SOQ53106.1"/>
    </source>
</evidence>
<dbReference type="Gene3D" id="1.20.1060.10">
    <property type="entry name" value="Taq DNA Polymerase, Chain T, domain 4"/>
    <property type="match status" value="1"/>
</dbReference>
<evidence type="ECO:0000259" key="18">
    <source>
        <dbReference type="PROSITE" id="PS51194"/>
    </source>
</evidence>
<dbReference type="InterPro" id="IPR001098">
    <property type="entry name" value="DNA-dir_DNA_pol_A_palm_dom"/>
</dbReference>
<dbReference type="CDD" id="cd18026">
    <property type="entry name" value="DEXHc_POLQ-like"/>
    <property type="match status" value="1"/>
</dbReference>
<comment type="similarity">
    <text evidence="3">Belongs to the DNA polymerase type-A family.</text>
</comment>
<keyword evidence="12" id="KW-0234">DNA repair</keyword>
<accession>A0A2H1WJG2</accession>
<dbReference type="CDD" id="cd08638">
    <property type="entry name" value="DNA_pol_A_theta"/>
    <property type="match status" value="1"/>
</dbReference>
<proteinExistence type="inferred from homology"/>
<dbReference type="PRINTS" id="PR00868">
    <property type="entry name" value="DNAPOLI"/>
</dbReference>
<dbReference type="Gene3D" id="3.30.70.370">
    <property type="match status" value="1"/>
</dbReference>
<evidence type="ECO:0000256" key="11">
    <source>
        <dbReference type="ARBA" id="ARBA00022932"/>
    </source>
</evidence>
<evidence type="ECO:0000256" key="7">
    <source>
        <dbReference type="ARBA" id="ARBA00022741"/>
    </source>
</evidence>
<comment type="catalytic activity">
    <reaction evidence="14">
        <text>DNA(n) + a 2'-deoxyribonucleoside 5'-triphosphate = DNA(n+1) + diphosphate</text>
        <dbReference type="Rhea" id="RHEA:22508"/>
        <dbReference type="Rhea" id="RHEA-COMP:17339"/>
        <dbReference type="Rhea" id="RHEA-COMP:17340"/>
        <dbReference type="ChEBI" id="CHEBI:33019"/>
        <dbReference type="ChEBI" id="CHEBI:61560"/>
        <dbReference type="ChEBI" id="CHEBI:173112"/>
        <dbReference type="EC" id="2.7.7.7"/>
    </reaction>
</comment>
<evidence type="ECO:0000256" key="3">
    <source>
        <dbReference type="ARBA" id="ARBA00007705"/>
    </source>
</evidence>
<dbReference type="Pfam" id="PF00476">
    <property type="entry name" value="DNA_pol_A"/>
    <property type="match status" value="1"/>
</dbReference>
<sequence>MGTTEELMLLLNDKINLGENLVAKLEPLNEIDGVTKLQRKIRQEIEFLRKLRKSKNVKIEQLSCSNLRHLGAMVELTLRPGVIAVCKIFHINDSSKLVIDIISEEGRVWTKVIARNPKSLSALSAGKASYGARSILDQAEDYLECAKLYPCMYKPPKVIFEFMSGIEENLANKLKSVGVTVKGEILPNSHLSEDNNDSWGEESSDEECQEQSEESSLNPIPECMDEHPEIKTLNLDVTAMMAYVSNMTNGHCNYIFKQEVLTQQAAWEVERPVKPILERLFKDKTLVCCRTAWDDFEKIVTTLGGPMEIKRTQELKNIVKVYPDDYGGEDDYPRKNLKVRGHVRLRSKIIFNFGHRIKALTVSANEGFVRAAMQQGITYASFVHESRALTEAENIGFLDNCFDNSFILQSSLQVVKEQAAETNYYQESKGNERPCKKLNNYSQNSTVTLESTQNNSQTSRIVSNRNKKLRDWGLPLEIAKKYEARGITEMFEWQVNCLANSKVLFDCCNLVYSAPTSAGKTLVAEILTIKTILERQKKVIIILPFVSIVREKMFYLQDILSSSGIRVEGFMGSQSPPGGLQAVHVAVCTIEKANSLVNKLLDDGSIAELGAIIVDELHLLGDPSRGYILELLLTKIKYVSFNSDDVKVQIVGMSATLPNLKCLANWLNAELFITQFRPIPLDEYCLVGDKYYDKKGVCVNTVDMSLTTEGDNVLKICLETIKDGCSILIFCMTKNWCESLAQSVATSFYKLGCENGEAGSILRSQLKSMSIMEVLEQLKNCPVGLDQVLKKTISFGVAYHHAGLTFDERDIVEGGFKSGAIRVLVATSTLSSGVNLPARKVIIRSPVFQRQPINILTYKQMIGRAGRMGKDLKGESILICTEAERKIGFDLMMGNLDPVTSCIESEDKYMRAVLEMIASQVLTTKEQLDMYSKCTLLYNQQEATGTQDGLLENTLDELQNYELVRVQTDGDEERFVATPLGKACLSSSMAPNDGLSLFCELQKARQCLVLETDLHLIYLVTPYSVSSQWGNIDWIHMLTLWESLTKAMKRVGELVGVQESFIIRCLRGGNKANNIQNKINIHKRFYTALALQDLVNEVPLADVAAKFQCARGFLQSLQQGAATFAGMVTAFCHQLGWKNMEMLISQFQDRLHFGIHSELLELMKLPSLNGMRARTLFDSGFESIASIASAGANTIENILHKSVPFQSEKGREDDDCDDIRKRNKIKSIWITGYCGITTKEAAENLIAEARRYLSLEIGVTEIKWDSKSSTSNFASNDNNVEISNKIDEITSPLNKSSAKIRTQSSGTQNTIKSNRAQCEQTLDKENVPLNVSTNTKPDLSICALNRSSKGNKTLSYKNKDELSKTIVNISKEINKTAENISPSLSNDIIWDSLNFTEAGLDNISKLRTSDKMFSPNISFGEIEDKPEQENMNTSDILNSSKHVSAKDISLFSSEGDNTSLFEESLPLDLISSNFLDRGSPMPQDTALHYESINSNTILNAFKTTLLENERNEDDENEDIKLIYEDDKIIEKEDQEIDSNRIAVNCHKVHPNLVAHKRRQSTNKEIQPLEKKKKIKKYCGIDFTHVLFKIANLPKKYKNLDTIESLCLRTYLLWMIAEKQEKTLEECLQPAQNVIEIENQVSKILANCEYYGITVDKDLASRLLIDVRNSQESLEKKAYKLCGYHFNFNSSKDVAKVLGIYNGRKVSTKKSVLTSHNSPLSSTVIYWRKLNSILTKTLYPLTEKACIYSEGDRINPSYTMFTCTGRISMHEPNLQNVPRTFSIPCEYLTVHSAVSDDVVEFNCRNIFKSAPGYVIVSADYCQLEMRILTHFSQDQVLMKIMNSDMDVFKAIAASWSHVSEDEVDDDLRQKAKQLCYGIIYGMGNKTLGQLLDVTEMEAAVFMDSFYKTYPAVKACTQSIIEECRERGYIETLTRRRRYLPDINSQSGAKRSAAERQAVNTTIQGSAADIAKAAMCSIDTKTDSLDPKPRLILQMHDELIYEVHETHQQYFVGIMKQVMEETVTLRVPLPVKVKTGLTWGSLKEIKFNES</sequence>
<protein>
    <recommendedName>
        <fullName evidence="15">DNA polymerase theta</fullName>
        <ecNumber evidence="4">2.7.7.7</ecNumber>
    </recommendedName>
</protein>
<dbReference type="Pfam" id="PF00271">
    <property type="entry name" value="Helicase_C"/>
    <property type="match status" value="1"/>
</dbReference>
<feature type="domain" description="Helicase C-terminal" evidence="18">
    <location>
        <begin position="712"/>
        <end position="932"/>
    </location>
</feature>
<reference evidence="19" key="1">
    <citation type="submission" date="2016-07" db="EMBL/GenBank/DDBJ databases">
        <authorList>
            <person name="Bretaudeau A."/>
        </authorList>
    </citation>
    <scope>NUCLEOTIDE SEQUENCE</scope>
    <source>
        <strain evidence="19">Rice</strain>
        <tissue evidence="19">Whole body</tissue>
    </source>
</reference>
<dbReference type="Pfam" id="PF00270">
    <property type="entry name" value="DEAD"/>
    <property type="match status" value="1"/>
</dbReference>
<dbReference type="GO" id="GO:0006261">
    <property type="term" value="P:DNA-templated DNA replication"/>
    <property type="evidence" value="ECO:0007669"/>
    <property type="project" value="InterPro"/>
</dbReference>
<dbReference type="CDD" id="cd18795">
    <property type="entry name" value="SF2_C_Ski2"/>
    <property type="match status" value="1"/>
</dbReference>
<comment type="subcellular location">
    <subcellularLocation>
        <location evidence="2">Nucleus</location>
    </subcellularLocation>
</comment>
<dbReference type="SUPFAM" id="SSF158702">
    <property type="entry name" value="Sec63 N-terminal domain-like"/>
    <property type="match status" value="1"/>
</dbReference>
<dbReference type="GO" id="GO:0005524">
    <property type="term" value="F:ATP binding"/>
    <property type="evidence" value="ECO:0007669"/>
    <property type="project" value="UniProtKB-KW"/>
</dbReference>
<dbReference type="InterPro" id="IPR043502">
    <property type="entry name" value="DNA/RNA_pol_sf"/>
</dbReference>
<dbReference type="InterPro" id="IPR019760">
    <property type="entry name" value="DNA-dir_DNA_pol_A_CS"/>
</dbReference>
<dbReference type="SMART" id="SM00490">
    <property type="entry name" value="HELICc"/>
    <property type="match status" value="1"/>
</dbReference>
<evidence type="ECO:0000256" key="6">
    <source>
        <dbReference type="ARBA" id="ARBA00022695"/>
    </source>
</evidence>
<evidence type="ECO:0000256" key="16">
    <source>
        <dbReference type="SAM" id="MobiDB-lite"/>
    </source>
</evidence>
<dbReference type="PROSITE" id="PS00447">
    <property type="entry name" value="DNA_POLYMERASE_A"/>
    <property type="match status" value="1"/>
</dbReference>
<dbReference type="GO" id="GO:0097681">
    <property type="term" value="P:double-strand break repair via alternative nonhomologous end joining"/>
    <property type="evidence" value="ECO:0007669"/>
    <property type="project" value="TreeGrafter"/>
</dbReference>
<comment type="cofactor">
    <cofactor evidence="1">
        <name>Mg(2+)</name>
        <dbReference type="ChEBI" id="CHEBI:18420"/>
    </cofactor>
</comment>
<dbReference type="FunFam" id="1.10.150.20:FF:000070">
    <property type="entry name" value="DNA polymerase I, putative"/>
    <property type="match status" value="1"/>
</dbReference>
<gene>
    <name evidence="19" type="ORF">SFRICE_001225</name>
</gene>
<organism evidence="19">
    <name type="scientific">Spodoptera frugiperda</name>
    <name type="common">Fall armyworm</name>
    <dbReference type="NCBI Taxonomy" id="7108"/>
    <lineage>
        <taxon>Eukaryota</taxon>
        <taxon>Metazoa</taxon>
        <taxon>Ecdysozoa</taxon>
        <taxon>Arthropoda</taxon>
        <taxon>Hexapoda</taxon>
        <taxon>Insecta</taxon>
        <taxon>Pterygota</taxon>
        <taxon>Neoptera</taxon>
        <taxon>Endopterygota</taxon>
        <taxon>Lepidoptera</taxon>
        <taxon>Glossata</taxon>
        <taxon>Ditrysia</taxon>
        <taxon>Noctuoidea</taxon>
        <taxon>Noctuidae</taxon>
        <taxon>Amphipyrinae</taxon>
        <taxon>Spodoptera</taxon>
    </lineage>
</organism>
<feature type="compositionally biased region" description="Acidic residues" evidence="16">
    <location>
        <begin position="194"/>
        <end position="213"/>
    </location>
</feature>
<evidence type="ECO:0000256" key="12">
    <source>
        <dbReference type="ARBA" id="ARBA00023204"/>
    </source>
</evidence>
<evidence type="ECO:0000256" key="8">
    <source>
        <dbReference type="ARBA" id="ARBA00022763"/>
    </source>
</evidence>
<dbReference type="FunFam" id="1.10.3380.20:FF:000001">
    <property type="entry name" value="DNA polymerase theta"/>
    <property type="match status" value="1"/>
</dbReference>
<dbReference type="InterPro" id="IPR036390">
    <property type="entry name" value="WH_DNA-bd_sf"/>
</dbReference>
<keyword evidence="8" id="KW-0227">DNA damage</keyword>
<dbReference type="SUPFAM" id="SSF46785">
    <property type="entry name" value="Winged helix' DNA-binding domain"/>
    <property type="match status" value="1"/>
</dbReference>
<feature type="domain" description="Helicase ATP-binding" evidence="17">
    <location>
        <begin position="501"/>
        <end position="675"/>
    </location>
</feature>
<dbReference type="PANTHER" id="PTHR10133">
    <property type="entry name" value="DNA POLYMERASE I"/>
    <property type="match status" value="1"/>
</dbReference>
<dbReference type="EC" id="2.7.7.7" evidence="4"/>
<keyword evidence="11" id="KW-0239">DNA-directed DNA polymerase</keyword>
<dbReference type="FunFam" id="3.40.50.300:FF:000813">
    <property type="entry name" value="helicase POLQ-like isoform X1"/>
    <property type="match status" value="1"/>
</dbReference>
<evidence type="ECO:0000256" key="14">
    <source>
        <dbReference type="ARBA" id="ARBA00049244"/>
    </source>
</evidence>